<keyword evidence="2" id="KW-1185">Reference proteome</keyword>
<evidence type="ECO:0000313" key="2">
    <source>
        <dbReference type="Proteomes" id="UP000185568"/>
    </source>
</evidence>
<proteinExistence type="predicted"/>
<dbReference type="STRING" id="1714264.BTO30_16230"/>
<protein>
    <submittedName>
        <fullName evidence="1">Uncharacterized protein</fullName>
    </submittedName>
</protein>
<evidence type="ECO:0000313" key="1">
    <source>
        <dbReference type="EMBL" id="OLN21196.1"/>
    </source>
</evidence>
<dbReference type="Proteomes" id="UP000185568">
    <property type="component" value="Unassembled WGS sequence"/>
</dbReference>
<dbReference type="EMBL" id="MSDU01000064">
    <property type="protein sequence ID" value="OLN21196.1"/>
    <property type="molecule type" value="Genomic_DNA"/>
</dbReference>
<organism evidence="1 2">
    <name type="scientific">Domibacillus antri</name>
    <dbReference type="NCBI Taxonomy" id="1714264"/>
    <lineage>
        <taxon>Bacteria</taxon>
        <taxon>Bacillati</taxon>
        <taxon>Bacillota</taxon>
        <taxon>Bacilli</taxon>
        <taxon>Bacillales</taxon>
        <taxon>Bacillaceae</taxon>
        <taxon>Domibacillus</taxon>
    </lineage>
</organism>
<sequence length="107" mass="11956">MRKYSAVPELLFLSLRDSVYFDSVNGVVGLSGTHVDYILTALELEDLDRSQVTRSYESIGLSVTITKSYHKQLLDRLFPLHGPVLERLKLAAKPSETVEQLSLFGGD</sequence>
<reference evidence="1 2" key="1">
    <citation type="submission" date="2016-12" db="EMBL/GenBank/DDBJ databases">
        <title>Domibacillus antri genome sequencing.</title>
        <authorList>
            <person name="Verma A."/>
            <person name="Krishnamurthi S."/>
        </authorList>
    </citation>
    <scope>NUCLEOTIDE SEQUENCE [LARGE SCALE GENOMIC DNA]</scope>
    <source>
        <strain evidence="1 2">XD80</strain>
    </source>
</reference>
<gene>
    <name evidence="1" type="ORF">BTO30_16230</name>
</gene>
<accession>A0A1Q8Q1H8</accession>
<name>A0A1Q8Q1H8_9BACI</name>
<comment type="caution">
    <text evidence="1">The sequence shown here is derived from an EMBL/GenBank/DDBJ whole genome shotgun (WGS) entry which is preliminary data.</text>
</comment>
<dbReference type="AlphaFoldDB" id="A0A1Q8Q1H8"/>